<evidence type="ECO:0000256" key="2">
    <source>
        <dbReference type="SAM" id="Phobius"/>
    </source>
</evidence>
<accession>A0A848KQM3</accession>
<dbReference type="PANTHER" id="PTHR48098:SF1">
    <property type="entry name" value="DIACYLGLYCEROL ACYLTRANSFERASE_MYCOLYLTRANSFERASE AG85A"/>
    <property type="match status" value="1"/>
</dbReference>
<sequence>MVTVVVLIVVIGWRTKRWRLIWLPISVAVGIAGALAARTYMNSQGLADDPAPQPLWIWTAVFVGAIAVAVVGWRGTRWWRRALSVLVLPLCFVCVTLVLNQWVGYFPTLSAVWGAITAGPLPDEVDASDLAGLRGTAPTTGKVVEVDIPDNGSDFKHRSEYVYLPPAWFAGDTPPKLPVLMMIGGEFNTAPDWMRSGDAISVVDSYAAAHAGRTPILVFVDSSGSFNTDTECVDGPRGNAADHLTKDVRPYMVSQFGASNDAVNWGIVGWSMGGTCAVDLTTMHPDQFTAFEDIAGDIGPAAGTKDQTIARLFGGDADKWASYDPMTVMATHGPYVGIAGWFEDTGQQPNAQKSARPGGHGNYHPPVASAPNGFGGHDDSMMVVQKDAAEKLCAAASAQSIDCSVHTVVSGHTWQFATQAFADALPWIAGRIGA</sequence>
<reference evidence="3 4" key="1">
    <citation type="submission" date="2019-05" db="EMBL/GenBank/DDBJ databases">
        <authorList>
            <person name="Lee S.D."/>
        </authorList>
    </citation>
    <scope>NUCLEOTIDE SEQUENCE [LARGE SCALE GENOMIC DNA]</scope>
    <source>
        <strain evidence="3 4">YC2-7</strain>
    </source>
</reference>
<evidence type="ECO:0000313" key="3">
    <source>
        <dbReference type="EMBL" id="NMN97917.1"/>
    </source>
</evidence>
<dbReference type="SUPFAM" id="SSF53474">
    <property type="entry name" value="alpha/beta-Hydrolases"/>
    <property type="match status" value="1"/>
</dbReference>
<comment type="caution">
    <text evidence="3">The sequence shown here is derived from an EMBL/GenBank/DDBJ whole genome shotgun (WGS) entry which is preliminary data.</text>
</comment>
<organism evidence="3 4">
    <name type="scientific">Antrihabitans stalactiti</name>
    <dbReference type="NCBI Taxonomy" id="2584121"/>
    <lineage>
        <taxon>Bacteria</taxon>
        <taxon>Bacillati</taxon>
        <taxon>Actinomycetota</taxon>
        <taxon>Actinomycetes</taxon>
        <taxon>Mycobacteriales</taxon>
        <taxon>Nocardiaceae</taxon>
        <taxon>Antrihabitans</taxon>
    </lineage>
</organism>
<dbReference type="PANTHER" id="PTHR48098">
    <property type="entry name" value="ENTEROCHELIN ESTERASE-RELATED"/>
    <property type="match status" value="1"/>
</dbReference>
<reference evidence="3 4" key="2">
    <citation type="submission" date="2020-06" db="EMBL/GenBank/DDBJ databases">
        <title>Antribacter stalactiti gen. nov., sp. nov., a new member of the family Nacardiaceae isolated from a cave.</title>
        <authorList>
            <person name="Kim I.S."/>
        </authorList>
    </citation>
    <scope>NUCLEOTIDE SEQUENCE [LARGE SCALE GENOMIC DNA]</scope>
    <source>
        <strain evidence="3 4">YC2-7</strain>
    </source>
</reference>
<keyword evidence="4" id="KW-1185">Reference proteome</keyword>
<protein>
    <recommendedName>
        <fullName evidence="5">S-formylglutathione hydrolase FrmB</fullName>
    </recommendedName>
</protein>
<keyword evidence="2" id="KW-0812">Transmembrane</keyword>
<keyword evidence="2" id="KW-0472">Membrane</keyword>
<name>A0A848KQM3_9NOCA</name>
<feature type="transmembrane region" description="Helical" evidence="2">
    <location>
        <begin position="20"/>
        <end position="40"/>
    </location>
</feature>
<evidence type="ECO:0000256" key="1">
    <source>
        <dbReference type="SAM" id="MobiDB-lite"/>
    </source>
</evidence>
<proteinExistence type="predicted"/>
<dbReference type="Proteomes" id="UP000535543">
    <property type="component" value="Unassembled WGS sequence"/>
</dbReference>
<dbReference type="InterPro" id="IPR050583">
    <property type="entry name" value="Mycobacterial_A85_antigen"/>
</dbReference>
<dbReference type="EMBL" id="VCQU01000009">
    <property type="protein sequence ID" value="NMN97917.1"/>
    <property type="molecule type" value="Genomic_DNA"/>
</dbReference>
<evidence type="ECO:0008006" key="5">
    <source>
        <dbReference type="Google" id="ProtNLM"/>
    </source>
</evidence>
<evidence type="ECO:0000313" key="4">
    <source>
        <dbReference type="Proteomes" id="UP000535543"/>
    </source>
</evidence>
<dbReference type="Gene3D" id="3.40.50.1820">
    <property type="entry name" value="alpha/beta hydrolase"/>
    <property type="match status" value="1"/>
</dbReference>
<dbReference type="InterPro" id="IPR000801">
    <property type="entry name" value="Esterase-like"/>
</dbReference>
<dbReference type="Pfam" id="PF00756">
    <property type="entry name" value="Esterase"/>
    <property type="match status" value="1"/>
</dbReference>
<feature type="region of interest" description="Disordered" evidence="1">
    <location>
        <begin position="346"/>
        <end position="379"/>
    </location>
</feature>
<feature type="transmembrane region" description="Helical" evidence="2">
    <location>
        <begin position="55"/>
        <end position="73"/>
    </location>
</feature>
<dbReference type="InterPro" id="IPR029058">
    <property type="entry name" value="AB_hydrolase_fold"/>
</dbReference>
<dbReference type="AlphaFoldDB" id="A0A848KQM3"/>
<feature type="transmembrane region" description="Helical" evidence="2">
    <location>
        <begin position="85"/>
        <end position="103"/>
    </location>
</feature>
<keyword evidence="2" id="KW-1133">Transmembrane helix</keyword>
<dbReference type="GO" id="GO:0016747">
    <property type="term" value="F:acyltransferase activity, transferring groups other than amino-acyl groups"/>
    <property type="evidence" value="ECO:0007669"/>
    <property type="project" value="TreeGrafter"/>
</dbReference>
<gene>
    <name evidence="3" type="ORF">FGL95_23045</name>
</gene>